<keyword evidence="1" id="KW-0732">Signal</keyword>
<reference evidence="3 4" key="1">
    <citation type="submission" date="2023-11" db="EMBL/GenBank/DDBJ databases">
        <title>MicrobeMod: A computational toolkit for identifying prokaryotic methylation and restriction-modification with nanopore sequencing.</title>
        <authorList>
            <person name="Crits-Christoph A."/>
            <person name="Kang S.C."/>
            <person name="Lee H."/>
            <person name="Ostrov N."/>
        </authorList>
    </citation>
    <scope>NUCLEOTIDE SEQUENCE [LARGE SCALE GENOMIC DNA]</scope>
    <source>
        <strain evidence="3 4">ATCC 14820</strain>
    </source>
</reference>
<keyword evidence="4" id="KW-1185">Reference proteome</keyword>
<dbReference type="Pfam" id="PF00581">
    <property type="entry name" value="Rhodanese"/>
    <property type="match status" value="1"/>
</dbReference>
<dbReference type="Gene3D" id="3.40.250.10">
    <property type="entry name" value="Rhodanese-like domain"/>
    <property type="match status" value="1"/>
</dbReference>
<name>A0ABU4PT70_9SPHN</name>
<protein>
    <submittedName>
        <fullName evidence="3">Rhodanese</fullName>
    </submittedName>
</protein>
<evidence type="ECO:0000259" key="2">
    <source>
        <dbReference type="PROSITE" id="PS50206"/>
    </source>
</evidence>
<feature type="chain" id="PRO_5045883090" evidence="1">
    <location>
        <begin position="20"/>
        <end position="187"/>
    </location>
</feature>
<dbReference type="RefSeq" id="WP_029622830.1">
    <property type="nucleotide sequence ID" value="NZ_JAWXXV010000001.1"/>
</dbReference>
<evidence type="ECO:0000313" key="4">
    <source>
        <dbReference type="Proteomes" id="UP001279660"/>
    </source>
</evidence>
<gene>
    <name evidence="3" type="ORF">SIL82_18825</name>
</gene>
<feature type="domain" description="Rhodanese" evidence="2">
    <location>
        <begin position="125"/>
        <end position="182"/>
    </location>
</feature>
<sequence length="187" mass="20686">MRMTMMFALAMMVPVSATAQSDTRHVDEAPVVDPVTGYRVSHYRGVVGSVPEGVARVDVAQARALWRAGAIFIDVNPAPGAQRDAKNGRWALAELHSSIPRAHWFAESGRGAIQRDVERAFVVGVRRLAARHPNRPIIVFCQADCWMSWNAALRLHRAGLPDIRWFADGLDGWKDAGWGVKPVVPER</sequence>
<organism evidence="3 4">
    <name type="scientific">Sphingomonas echinoides</name>
    <dbReference type="NCBI Taxonomy" id="59803"/>
    <lineage>
        <taxon>Bacteria</taxon>
        <taxon>Pseudomonadati</taxon>
        <taxon>Pseudomonadota</taxon>
        <taxon>Alphaproteobacteria</taxon>
        <taxon>Sphingomonadales</taxon>
        <taxon>Sphingomonadaceae</taxon>
        <taxon>Sphingomonas</taxon>
    </lineage>
</organism>
<dbReference type="PROSITE" id="PS50206">
    <property type="entry name" value="RHODANESE_3"/>
    <property type="match status" value="1"/>
</dbReference>
<dbReference type="InterPro" id="IPR036873">
    <property type="entry name" value="Rhodanese-like_dom_sf"/>
</dbReference>
<comment type="caution">
    <text evidence="3">The sequence shown here is derived from an EMBL/GenBank/DDBJ whole genome shotgun (WGS) entry which is preliminary data.</text>
</comment>
<dbReference type="InterPro" id="IPR001763">
    <property type="entry name" value="Rhodanese-like_dom"/>
</dbReference>
<dbReference type="Proteomes" id="UP001279660">
    <property type="component" value="Unassembled WGS sequence"/>
</dbReference>
<dbReference type="InterPro" id="IPR022376">
    <property type="entry name" value="PQQ_CXXCW"/>
</dbReference>
<dbReference type="EMBL" id="JAWXXV010000001">
    <property type="protein sequence ID" value="MDX5986318.1"/>
    <property type="molecule type" value="Genomic_DNA"/>
</dbReference>
<evidence type="ECO:0000256" key="1">
    <source>
        <dbReference type="SAM" id="SignalP"/>
    </source>
</evidence>
<evidence type="ECO:0000313" key="3">
    <source>
        <dbReference type="EMBL" id="MDX5986318.1"/>
    </source>
</evidence>
<accession>A0ABU4PT70</accession>
<proteinExistence type="predicted"/>
<dbReference type="NCBIfam" id="TIGR03865">
    <property type="entry name" value="PQQ_CXXCW"/>
    <property type="match status" value="1"/>
</dbReference>
<dbReference type="CDD" id="cd00158">
    <property type="entry name" value="RHOD"/>
    <property type="match status" value="1"/>
</dbReference>
<dbReference type="SUPFAM" id="SSF52821">
    <property type="entry name" value="Rhodanese/Cell cycle control phosphatase"/>
    <property type="match status" value="1"/>
</dbReference>
<feature type="signal peptide" evidence="1">
    <location>
        <begin position="1"/>
        <end position="19"/>
    </location>
</feature>